<evidence type="ECO:0000313" key="16">
    <source>
        <dbReference type="Proteomes" id="UP000661077"/>
    </source>
</evidence>
<proteinExistence type="inferred from homology"/>
<dbReference type="Pfam" id="PF00593">
    <property type="entry name" value="TonB_dep_Rec_b-barrel"/>
    <property type="match status" value="1"/>
</dbReference>
<dbReference type="InterPro" id="IPR037066">
    <property type="entry name" value="Plug_dom_sf"/>
</dbReference>
<keyword evidence="5 12" id="KW-0732">Signal</keyword>
<protein>
    <submittedName>
        <fullName evidence="15">TonB-dependent receptor</fullName>
    </submittedName>
</protein>
<evidence type="ECO:0000256" key="7">
    <source>
        <dbReference type="ARBA" id="ARBA00023077"/>
    </source>
</evidence>
<evidence type="ECO:0000259" key="13">
    <source>
        <dbReference type="Pfam" id="PF00593"/>
    </source>
</evidence>
<feature type="domain" description="TonB-dependent receptor plug" evidence="14">
    <location>
        <begin position="50"/>
        <end position="158"/>
    </location>
</feature>
<evidence type="ECO:0000256" key="5">
    <source>
        <dbReference type="ARBA" id="ARBA00022729"/>
    </source>
</evidence>
<accession>A0ABS1WWB0</accession>
<keyword evidence="16" id="KW-1185">Reference proteome</keyword>
<dbReference type="InterPro" id="IPR000531">
    <property type="entry name" value="Beta-barrel_TonB"/>
</dbReference>
<keyword evidence="8 10" id="KW-0472">Membrane</keyword>
<dbReference type="SUPFAM" id="SSF56935">
    <property type="entry name" value="Porins"/>
    <property type="match status" value="1"/>
</dbReference>
<keyword evidence="3 10" id="KW-1134">Transmembrane beta strand</keyword>
<keyword evidence="4 10" id="KW-0812">Transmembrane</keyword>
<dbReference type="Gene3D" id="2.170.130.10">
    <property type="entry name" value="TonB-dependent receptor, plug domain"/>
    <property type="match status" value="1"/>
</dbReference>
<evidence type="ECO:0000256" key="4">
    <source>
        <dbReference type="ARBA" id="ARBA00022692"/>
    </source>
</evidence>
<gene>
    <name evidence="15" type="ORF">JM946_10865</name>
</gene>
<keyword evidence="15" id="KW-0675">Receptor</keyword>
<evidence type="ECO:0000256" key="2">
    <source>
        <dbReference type="ARBA" id="ARBA00022448"/>
    </source>
</evidence>
<feature type="signal peptide" evidence="12">
    <location>
        <begin position="1"/>
        <end position="29"/>
    </location>
</feature>
<feature type="domain" description="TonB-dependent receptor-like beta-barrel" evidence="13">
    <location>
        <begin position="243"/>
        <end position="615"/>
    </location>
</feature>
<dbReference type="Pfam" id="PF07715">
    <property type="entry name" value="Plug"/>
    <property type="match status" value="1"/>
</dbReference>
<evidence type="ECO:0000256" key="1">
    <source>
        <dbReference type="ARBA" id="ARBA00004571"/>
    </source>
</evidence>
<evidence type="ECO:0000256" key="6">
    <source>
        <dbReference type="ARBA" id="ARBA00023065"/>
    </source>
</evidence>
<comment type="caution">
    <text evidence="15">The sequence shown here is derived from an EMBL/GenBank/DDBJ whole genome shotgun (WGS) entry which is preliminary data.</text>
</comment>
<dbReference type="Proteomes" id="UP000661077">
    <property type="component" value="Unassembled WGS sequence"/>
</dbReference>
<comment type="subcellular location">
    <subcellularLocation>
        <location evidence="1 10">Cell outer membrane</location>
        <topology evidence="1 10">Multi-pass membrane protein</topology>
    </subcellularLocation>
</comment>
<evidence type="ECO:0000256" key="3">
    <source>
        <dbReference type="ARBA" id="ARBA00022452"/>
    </source>
</evidence>
<dbReference type="PROSITE" id="PS52016">
    <property type="entry name" value="TONB_DEPENDENT_REC_3"/>
    <property type="match status" value="1"/>
</dbReference>
<evidence type="ECO:0000256" key="9">
    <source>
        <dbReference type="ARBA" id="ARBA00023237"/>
    </source>
</evidence>
<sequence>MSNRYSRRERRPFVTFILGSTALTQPALAASAPEEIPQVVVTATFIEQKLEDAPASITVIDREELNSRPVQDLADALQGAAGVQVGGVGLARRGISIRGMSNEYTLTMIDGRRVSQTAGVIGHSEADVGWVPTEGIERIEVVRGPMSSLYGSDALGGVINIITRPATDEWRASMTSRGEWREDGRGGEVLQTGLYLAGPLVQDVLGISAYGEFRDREPTVSAVDPRLSEMEGREVATGNVALNWTPDDAQRISVNYGQGKEDRERNAITGRNYYVTTDLIERRQYAFSHTGQWSWGDTTLRAYGTKLEKTNRRSSGTPVRPQVLEDRTYDARTSLKIGDANRLSLGGEWREEELFDTSMNSAGYDSTRHRALFVQDELQLGSWLLVLGTRYDDHDIFGGQNSPRAYAVYHASENVTLKGGVGRGFKAPNLKLLSPEYSVTTSSFVVFGNPDLDPEFNTSYELGASYNAARWSLQATLFQNDVEDLIQSYCASDCDALRVLNYENVEEARIRGVEVAASLSPLPQLAMDLNYTFLNAKDLTADQPLAEKPKHTINLTLKWSATDKLNAQLRGNYYGKQTMYSSEVRYGLPDYTLWGADLNYQLTSHFKLHLSGDNLSDENLAALSSRFNYVEVGRSYSVGFTGSF</sequence>
<keyword evidence="2 10" id="KW-0813">Transport</keyword>
<feature type="chain" id="PRO_5047329351" evidence="12">
    <location>
        <begin position="30"/>
        <end position="644"/>
    </location>
</feature>
<keyword evidence="6" id="KW-0406">Ion transport</keyword>
<evidence type="ECO:0000259" key="14">
    <source>
        <dbReference type="Pfam" id="PF07715"/>
    </source>
</evidence>
<evidence type="ECO:0000256" key="10">
    <source>
        <dbReference type="PROSITE-ProRule" id="PRU01360"/>
    </source>
</evidence>
<dbReference type="RefSeq" id="WP_203167306.1">
    <property type="nucleotide sequence ID" value="NZ_JAEVLS010000002.1"/>
</dbReference>
<dbReference type="InterPro" id="IPR039426">
    <property type="entry name" value="TonB-dep_rcpt-like"/>
</dbReference>
<evidence type="ECO:0000313" key="15">
    <source>
        <dbReference type="EMBL" id="MBM0105254.1"/>
    </source>
</evidence>
<dbReference type="CDD" id="cd01347">
    <property type="entry name" value="ligand_gated_channel"/>
    <property type="match status" value="1"/>
</dbReference>
<keyword evidence="7 11" id="KW-0798">TonB box</keyword>
<dbReference type="InterPro" id="IPR036942">
    <property type="entry name" value="Beta-barrel_TonB_sf"/>
</dbReference>
<dbReference type="EMBL" id="JAEVLS010000002">
    <property type="protein sequence ID" value="MBM0105254.1"/>
    <property type="molecule type" value="Genomic_DNA"/>
</dbReference>
<organism evidence="15 16">
    <name type="scientific">Steroidobacter gossypii</name>
    <dbReference type="NCBI Taxonomy" id="2805490"/>
    <lineage>
        <taxon>Bacteria</taxon>
        <taxon>Pseudomonadati</taxon>
        <taxon>Pseudomonadota</taxon>
        <taxon>Gammaproteobacteria</taxon>
        <taxon>Steroidobacterales</taxon>
        <taxon>Steroidobacteraceae</taxon>
        <taxon>Steroidobacter</taxon>
    </lineage>
</organism>
<keyword evidence="9 10" id="KW-0998">Cell outer membrane</keyword>
<dbReference type="PANTHER" id="PTHR30069">
    <property type="entry name" value="TONB-DEPENDENT OUTER MEMBRANE RECEPTOR"/>
    <property type="match status" value="1"/>
</dbReference>
<dbReference type="PANTHER" id="PTHR30069:SF53">
    <property type="entry name" value="COLICIN I RECEPTOR-RELATED"/>
    <property type="match status" value="1"/>
</dbReference>
<dbReference type="Gene3D" id="2.40.170.20">
    <property type="entry name" value="TonB-dependent receptor, beta-barrel domain"/>
    <property type="match status" value="1"/>
</dbReference>
<name>A0ABS1WWB0_9GAMM</name>
<evidence type="ECO:0000256" key="12">
    <source>
        <dbReference type="SAM" id="SignalP"/>
    </source>
</evidence>
<evidence type="ECO:0000256" key="8">
    <source>
        <dbReference type="ARBA" id="ARBA00023136"/>
    </source>
</evidence>
<evidence type="ECO:0000256" key="11">
    <source>
        <dbReference type="RuleBase" id="RU003357"/>
    </source>
</evidence>
<comment type="similarity">
    <text evidence="10 11">Belongs to the TonB-dependent receptor family.</text>
</comment>
<reference evidence="15 16" key="1">
    <citation type="journal article" date="2021" name="Int. J. Syst. Evol. Microbiol.">
        <title>Steroidobacter gossypii sp. nov., isolated from soil of cotton cropping field.</title>
        <authorList>
            <person name="Huang R."/>
            <person name="Yang S."/>
            <person name="Zhen C."/>
            <person name="Liu W."/>
        </authorList>
    </citation>
    <scope>NUCLEOTIDE SEQUENCE [LARGE SCALE GENOMIC DNA]</scope>
    <source>
        <strain evidence="15 16">S1-65</strain>
    </source>
</reference>
<dbReference type="InterPro" id="IPR012910">
    <property type="entry name" value="Plug_dom"/>
</dbReference>